<organism evidence="1 2">
    <name type="scientific">Halopseudomonas pachastrellae</name>
    <dbReference type="NCBI Taxonomy" id="254161"/>
    <lineage>
        <taxon>Bacteria</taxon>
        <taxon>Pseudomonadati</taxon>
        <taxon>Pseudomonadota</taxon>
        <taxon>Gammaproteobacteria</taxon>
        <taxon>Pseudomonadales</taxon>
        <taxon>Pseudomonadaceae</taxon>
        <taxon>Halopseudomonas</taxon>
    </lineage>
</organism>
<dbReference type="EMBL" id="MUBC01000009">
    <property type="protein sequence ID" value="ONM44846.1"/>
    <property type="molecule type" value="Genomic_DNA"/>
</dbReference>
<gene>
    <name evidence="1" type="ORF">BXT89_05845</name>
</gene>
<dbReference type="AlphaFoldDB" id="A0A1S8DJ45"/>
<dbReference type="Proteomes" id="UP000242847">
    <property type="component" value="Unassembled WGS sequence"/>
</dbReference>
<reference evidence="1 2" key="1">
    <citation type="submission" date="2017-01" db="EMBL/GenBank/DDBJ databases">
        <title>Draft genome sequence of Pseudomonas pachastrellae type strain CCUG 46540T from a deep sea.</title>
        <authorList>
            <person name="Gomila M."/>
            <person name="Mulet M."/>
            <person name="Lalucat J."/>
            <person name="Garcia-Valdes E."/>
        </authorList>
    </citation>
    <scope>NUCLEOTIDE SEQUENCE [LARGE SCALE GENOMIC DNA]</scope>
    <source>
        <strain evidence="1 2">CCUG 46540</strain>
    </source>
</reference>
<comment type="caution">
    <text evidence="1">The sequence shown here is derived from an EMBL/GenBank/DDBJ whole genome shotgun (WGS) entry which is preliminary data.</text>
</comment>
<name>A0A1S8DJ45_9GAMM</name>
<dbReference type="OrthoDB" id="9814037at2"/>
<dbReference type="STRING" id="254161.SAMN05216256_11155"/>
<proteinExistence type="predicted"/>
<sequence length="178" mass="19647">MQCPKCRNTRLQASKVEEGLPAMGCPACAGSLLSLLYYRDWVERNEPPVASGELATEVVEEADAKMALACPKCSGLMTKFSVSGALASRIDLCGRCDEAWLDGGEWQLLKSLELAHKLPAVFTEQWQRRVRSEKMAQLKRERLEQQVGAADAARAAEVKGWLAEHPQRATLLQFLASD</sequence>
<protein>
    <submittedName>
        <fullName evidence="1">Uncharacterized protein</fullName>
    </submittedName>
</protein>
<evidence type="ECO:0000313" key="1">
    <source>
        <dbReference type="EMBL" id="ONM44846.1"/>
    </source>
</evidence>
<keyword evidence="2" id="KW-1185">Reference proteome</keyword>
<evidence type="ECO:0000313" key="2">
    <source>
        <dbReference type="Proteomes" id="UP000242847"/>
    </source>
</evidence>
<accession>A0A1S8DJ45</accession>